<dbReference type="SUPFAM" id="SSF82866">
    <property type="entry name" value="Multidrug efflux transporter AcrB transmembrane domain"/>
    <property type="match status" value="2"/>
</dbReference>
<organism evidence="3 4">
    <name type="scientific">Maricaulis maris (strain MCS10)</name>
    <name type="common">Caulobacter maris</name>
    <dbReference type="NCBI Taxonomy" id="394221"/>
    <lineage>
        <taxon>Bacteria</taxon>
        <taxon>Pseudomonadati</taxon>
        <taxon>Pseudomonadota</taxon>
        <taxon>Alphaproteobacteria</taxon>
        <taxon>Maricaulales</taxon>
        <taxon>Maricaulaceae</taxon>
        <taxon>Maricaulis</taxon>
    </lineage>
</organism>
<feature type="region of interest" description="Disordered" evidence="1">
    <location>
        <begin position="1030"/>
        <end position="1049"/>
    </location>
</feature>
<feature type="transmembrane region" description="Helical" evidence="2">
    <location>
        <begin position="388"/>
        <end position="408"/>
    </location>
</feature>
<dbReference type="Gene3D" id="3.30.70.1440">
    <property type="entry name" value="Multidrug efflux transporter AcrB pore domain"/>
    <property type="match status" value="1"/>
</dbReference>
<dbReference type="STRING" id="394221.Mmar10_1065"/>
<dbReference type="KEGG" id="mmr:Mmar10_1065"/>
<feature type="transmembrane region" description="Helical" evidence="2">
    <location>
        <begin position="916"/>
        <end position="940"/>
    </location>
</feature>
<keyword evidence="4" id="KW-1185">Reference proteome</keyword>
<reference evidence="3 4" key="1">
    <citation type="submission" date="2006-08" db="EMBL/GenBank/DDBJ databases">
        <title>Complete sequence of Maricaulis maris MCS10.</title>
        <authorList>
            <consortium name="US DOE Joint Genome Institute"/>
            <person name="Copeland A."/>
            <person name="Lucas S."/>
            <person name="Lapidus A."/>
            <person name="Barry K."/>
            <person name="Detter J.C."/>
            <person name="Glavina del Rio T."/>
            <person name="Hammon N."/>
            <person name="Israni S."/>
            <person name="Dalin E."/>
            <person name="Tice H."/>
            <person name="Pitluck S."/>
            <person name="Saunders E."/>
            <person name="Brettin T."/>
            <person name="Bruce D."/>
            <person name="Han C."/>
            <person name="Tapia R."/>
            <person name="Gilna P."/>
            <person name="Schmutz J."/>
            <person name="Larimer F."/>
            <person name="Land M."/>
            <person name="Hauser L."/>
            <person name="Kyrpides N."/>
            <person name="Mikhailova N."/>
            <person name="Viollier P."/>
            <person name="Stephens C."/>
            <person name="Richardson P."/>
        </authorList>
    </citation>
    <scope>NUCLEOTIDE SEQUENCE [LARGE SCALE GENOMIC DNA]</scope>
    <source>
        <strain evidence="3 4">MCS10</strain>
    </source>
</reference>
<dbReference type="SUPFAM" id="SSF82693">
    <property type="entry name" value="Multidrug efflux transporter AcrB pore domain, PN1, PN2, PC1 and PC2 subdomains"/>
    <property type="match status" value="3"/>
</dbReference>
<feature type="transmembrane region" description="Helical" evidence="2">
    <location>
        <begin position="464"/>
        <end position="490"/>
    </location>
</feature>
<dbReference type="GO" id="GO:0042910">
    <property type="term" value="F:xenobiotic transmembrane transporter activity"/>
    <property type="evidence" value="ECO:0007669"/>
    <property type="project" value="TreeGrafter"/>
</dbReference>
<dbReference type="PRINTS" id="PR00702">
    <property type="entry name" value="ACRIFLAVINRP"/>
</dbReference>
<accession>Q0AQS9</accession>
<evidence type="ECO:0000313" key="3">
    <source>
        <dbReference type="EMBL" id="ABI65358.1"/>
    </source>
</evidence>
<evidence type="ECO:0000313" key="4">
    <source>
        <dbReference type="Proteomes" id="UP000001964"/>
    </source>
</evidence>
<keyword evidence="2" id="KW-0812">Transmembrane</keyword>
<protein>
    <submittedName>
        <fullName evidence="3">Acriflavin resistance protein</fullName>
    </submittedName>
</protein>
<name>Q0AQS9_MARMM</name>
<dbReference type="RefSeq" id="WP_011643005.1">
    <property type="nucleotide sequence ID" value="NC_008347.1"/>
</dbReference>
<dbReference type="Proteomes" id="UP000001964">
    <property type="component" value="Chromosome"/>
</dbReference>
<feature type="transmembrane region" description="Helical" evidence="2">
    <location>
        <begin position="961"/>
        <end position="981"/>
    </location>
</feature>
<dbReference type="OrthoDB" id="9798415at2"/>
<feature type="compositionally biased region" description="Basic and acidic residues" evidence="1">
    <location>
        <begin position="1030"/>
        <end position="1040"/>
    </location>
</feature>
<dbReference type="Gene3D" id="1.20.1640.10">
    <property type="entry name" value="Multidrug efflux transporter AcrB transmembrane domain"/>
    <property type="match status" value="2"/>
</dbReference>
<evidence type="ECO:0000256" key="2">
    <source>
        <dbReference type="SAM" id="Phobius"/>
    </source>
</evidence>
<dbReference type="HOGENOM" id="CLU_002755_1_2_5"/>
<dbReference type="EMBL" id="CP000449">
    <property type="protein sequence ID" value="ABI65358.1"/>
    <property type="molecule type" value="Genomic_DNA"/>
</dbReference>
<proteinExistence type="predicted"/>
<dbReference type="InterPro" id="IPR027463">
    <property type="entry name" value="AcrB_DN_DC_subdom"/>
</dbReference>
<feature type="transmembrane region" description="Helical" evidence="2">
    <location>
        <begin position="987"/>
        <end position="1016"/>
    </location>
</feature>
<dbReference type="PANTHER" id="PTHR32063">
    <property type="match status" value="1"/>
</dbReference>
<dbReference type="eggNOG" id="COG0841">
    <property type="taxonomic scope" value="Bacteria"/>
</dbReference>
<gene>
    <name evidence="3" type="ordered locus">Mmar10_1065</name>
</gene>
<keyword evidence="2" id="KW-1133">Transmembrane helix</keyword>
<evidence type="ECO:0000256" key="1">
    <source>
        <dbReference type="SAM" id="MobiDB-lite"/>
    </source>
</evidence>
<dbReference type="GO" id="GO:0005886">
    <property type="term" value="C:plasma membrane"/>
    <property type="evidence" value="ECO:0007669"/>
    <property type="project" value="TreeGrafter"/>
</dbReference>
<dbReference type="AlphaFoldDB" id="Q0AQS9"/>
<dbReference type="Gene3D" id="3.30.70.1430">
    <property type="entry name" value="Multidrug efflux transporter AcrB pore domain"/>
    <property type="match status" value="2"/>
</dbReference>
<keyword evidence="2" id="KW-0472">Membrane</keyword>
<dbReference type="PANTHER" id="PTHR32063:SF18">
    <property type="entry name" value="CATION EFFLUX SYSTEM PROTEIN"/>
    <property type="match status" value="1"/>
</dbReference>
<dbReference type="InterPro" id="IPR001036">
    <property type="entry name" value="Acrflvin-R"/>
</dbReference>
<feature type="transmembrane region" description="Helical" evidence="2">
    <location>
        <begin position="860"/>
        <end position="883"/>
    </location>
</feature>
<dbReference type="Gene3D" id="3.30.70.1320">
    <property type="entry name" value="Multidrug efflux transporter AcrB pore domain like"/>
    <property type="match status" value="1"/>
</dbReference>
<sequence length="1049" mass="110992" precursor="true">MSTLFFRYSRLTVLAVILLVAAGIGALLTLGRQEDPSLTERFGLVVTAFPGASAERVEALVTEPIENAIHELAEIEDTSSTSQSGVSVVHLQIREDLNATQVDQAWTQIREQVESVRPTLPQGVVAPDVRRQYLGAATMIVSLSWGGAGTENPAILSRLAADLESRLRNMDGTEETAVFGEVEEEIRILADPDTLAALGLSMADLARLTASADAKSPAGELRAGGVDLNVEIAGEFDGLDRIRSIALGEGPDGGFIRVGDVAEVEKGARSPVDALATTNGRRAVFVAAYLQPELRVDHWSDAADAVVAEFAASVPGVQIETIFRQADYVDSRLSGLARDLGYSALIVFAVLFLMMGWRAALIVGSALPLTVLAVMLLTSLYDEPLHQMSVTGLVVALGLLIDNAIVVVDEYRLMRGRGAGPLDALDRAVRHLFAPLLASTLTTVFAFAPIALMPGAAGEFISMIGISVIFAVVSSFILAMTVVGAFAAWFDDPAITGGPRRFWRQGIGAGPFAGPYRAVLDAVTRRPWTGLVGGLLLPIAGFVAASTLPMQFFPPTDRDMFQLSLELPSSTSIGETRRQTERATALIESYPDVERVSWVIGESAPRTYYNVVGNKSGVSSYASGFVHMASPEATARILPDLQRRVMSEFPDARLLTLPFEQGPPIPAPIELVLVGPELSELNRLGNEIRAVLAQTPTVTHTLALLEMGEPVARIMADEAAAELAGIRLDDLANRLRGELDGVVGGSVLEGVQELPVRVIARDSRRSSLSAVSASPLATPGQDILSAPMAALGEVVLAPQVAGIPHENGRRVNTIYGYLDPYTLPAPALEHFFSALDEAGIVLPPGYELQIAGEAAERGNAMAGLFGTALPLLVLMIGSVVLAFNSFRYAGVIFVVAFLSVGLAMFGVWAFGTPLGFNAIVGSMGLMGLSINGAIVVLSALRANPAAVALEAGAVQTTVIDATRHIISTTLTTIGGFIPLILSGDSFWLPFAAAMVGGVAGSALLALVFAPAAFTFLTRLSEKKRRLADALQRERSRREGAHLPGLGEHA</sequence>
<feature type="transmembrane region" description="Helical" evidence="2">
    <location>
        <begin position="531"/>
        <end position="553"/>
    </location>
</feature>
<feature type="transmembrane region" description="Helical" evidence="2">
    <location>
        <begin position="890"/>
        <end position="910"/>
    </location>
</feature>
<dbReference type="Pfam" id="PF00873">
    <property type="entry name" value="ACR_tran"/>
    <property type="match status" value="1"/>
</dbReference>
<dbReference type="SUPFAM" id="SSF82714">
    <property type="entry name" value="Multidrug efflux transporter AcrB TolC docking domain, DN and DC subdomains"/>
    <property type="match status" value="2"/>
</dbReference>
<feature type="transmembrane region" description="Helical" evidence="2">
    <location>
        <begin position="363"/>
        <end position="381"/>
    </location>
</feature>
<feature type="transmembrane region" description="Helical" evidence="2">
    <location>
        <begin position="340"/>
        <end position="357"/>
    </location>
</feature>
<feature type="transmembrane region" description="Helical" evidence="2">
    <location>
        <begin position="12"/>
        <end position="31"/>
    </location>
</feature>
<dbReference type="Gene3D" id="3.30.2090.10">
    <property type="entry name" value="Multidrug efflux transporter AcrB TolC docking domain, DN and DC subdomains"/>
    <property type="match status" value="2"/>
</dbReference>
<feature type="transmembrane region" description="Helical" evidence="2">
    <location>
        <begin position="428"/>
        <end position="452"/>
    </location>
</feature>